<dbReference type="PANTHER" id="PTHR35617">
    <property type="entry name" value="PHAGE_INTEGRASE DOMAIN-CONTAINING PROTEIN"/>
    <property type="match status" value="1"/>
</dbReference>
<reference evidence="1 2" key="1">
    <citation type="submission" date="2017-01" db="EMBL/GenBank/DDBJ databases">
        <authorList>
            <person name="Mah S.A."/>
            <person name="Swanson W.J."/>
            <person name="Moy G.W."/>
            <person name="Vacquier V.D."/>
        </authorList>
    </citation>
    <scope>NUCLEOTIDE SEQUENCE [LARGE SCALE GENOMIC DNA]</scope>
    <source>
        <strain evidence="1 2">GSMNP</strain>
    </source>
</reference>
<dbReference type="EMBL" id="LSSN01003188">
    <property type="protein sequence ID" value="OMJ14137.1"/>
    <property type="molecule type" value="Genomic_DNA"/>
</dbReference>
<evidence type="ECO:0000313" key="2">
    <source>
        <dbReference type="Proteomes" id="UP000187283"/>
    </source>
</evidence>
<dbReference type="PANTHER" id="PTHR35617:SF3">
    <property type="entry name" value="CORE-BINDING (CB) DOMAIN-CONTAINING PROTEIN"/>
    <property type="match status" value="1"/>
</dbReference>
<protein>
    <recommendedName>
        <fullName evidence="3">Core-binding (CB) domain-containing protein</fullName>
    </recommendedName>
</protein>
<keyword evidence="2" id="KW-1185">Reference proteome</keyword>
<accession>A0A1R1XHL8</accession>
<dbReference type="Proteomes" id="UP000187283">
    <property type="component" value="Unassembled WGS sequence"/>
</dbReference>
<dbReference type="AlphaFoldDB" id="A0A1R1XHL8"/>
<evidence type="ECO:0000313" key="1">
    <source>
        <dbReference type="EMBL" id="OMJ14137.1"/>
    </source>
</evidence>
<name>A0A1R1XHL8_9FUNG</name>
<proteinExistence type="predicted"/>
<sequence>NRVEGAQGTNNDDFSYANVEIGHMVPGSDVSLCVPTFTTASNNSSARSQKRKVSALGKQALELDGLEDQRRFLETQGLGTYAVDCILSNERRVRSRSRYSSIQQRFLDWRISSEINTAISAPQIINFLAEIYTVEKLKAGSIKAYKSALLNLAENSAELSSHPMLAEFTKTLDDASIVSFVRPVLDIAPVLDTFKEWGPTSDLTVKRLTAKICWLLSVTGFLRPSNIHRIDDERIHVTQRVLHLVIVAPKEKRAGRPIQKPCKIAPHTDPILCPVLAYSVYKEKVANTLCTTPHTNNSKWVVNRLLRFVTTKKSRYQ</sequence>
<gene>
    <name evidence="1" type="ORF">AYI70_g8075</name>
</gene>
<comment type="caution">
    <text evidence="1">The sequence shown here is derived from an EMBL/GenBank/DDBJ whole genome shotgun (WGS) entry which is preliminary data.</text>
</comment>
<organism evidence="1 2">
    <name type="scientific">Smittium culicis</name>
    <dbReference type="NCBI Taxonomy" id="133412"/>
    <lineage>
        <taxon>Eukaryota</taxon>
        <taxon>Fungi</taxon>
        <taxon>Fungi incertae sedis</taxon>
        <taxon>Zoopagomycota</taxon>
        <taxon>Kickxellomycotina</taxon>
        <taxon>Harpellomycetes</taxon>
        <taxon>Harpellales</taxon>
        <taxon>Legeriomycetaceae</taxon>
        <taxon>Smittium</taxon>
    </lineage>
</organism>
<dbReference type="STRING" id="133412.A0A1R1XHL8"/>
<feature type="non-terminal residue" evidence="1">
    <location>
        <position position="1"/>
    </location>
</feature>
<evidence type="ECO:0008006" key="3">
    <source>
        <dbReference type="Google" id="ProtNLM"/>
    </source>
</evidence>
<dbReference type="OrthoDB" id="2400069at2759"/>